<dbReference type="OrthoDB" id="5881174at2"/>
<protein>
    <recommendedName>
        <fullName evidence="3">RHS repeat-associated core domain-containing protein</fullName>
    </recommendedName>
</protein>
<evidence type="ECO:0008006" key="3">
    <source>
        <dbReference type="Google" id="ProtNLM"/>
    </source>
</evidence>
<reference evidence="1" key="1">
    <citation type="submission" date="2013-07" db="EMBL/GenBank/DDBJ databases">
        <title>Sub-species coevolution in mutualistic symbiosis.</title>
        <authorList>
            <person name="Murfin K."/>
            <person name="Klassen J."/>
            <person name="Lee M."/>
            <person name="Forst S."/>
            <person name="Stock P."/>
            <person name="Goodrich-Blair H."/>
        </authorList>
    </citation>
    <scope>NUCLEOTIDE SEQUENCE [LARGE SCALE GENOMIC DNA]</scope>
    <source>
        <strain evidence="1">Kraussei Quebec</strain>
    </source>
</reference>
<evidence type="ECO:0000313" key="1">
    <source>
        <dbReference type="EMBL" id="CDH19719.1"/>
    </source>
</evidence>
<dbReference type="RefSeq" id="WP_038248367.1">
    <property type="nucleotide sequence ID" value="NZ_CAWLZI010000214.1"/>
</dbReference>
<comment type="caution">
    <text evidence="1">The sequence shown here is derived from an EMBL/GenBank/DDBJ whole genome shotgun (WGS) entry which is preliminary data.</text>
</comment>
<gene>
    <name evidence="1" type="ORF">XBKQ1_2290001</name>
</gene>
<sequence length="133" mass="14528">MPNYIDSSIDGLNLYLMVRNNPISLQDSDGRAPDEDLLSKEGKRLAKRGLLTGKSSSPIGLTFDAVRVDSKIPMTEVRPYDSNDKDFRDKIITSSGTEVTSLESGTGQVGDYWDKHHLGSDVSLINVVNGEAL</sequence>
<dbReference type="HOGENOM" id="CLU_1905962_0_0_6"/>
<proteinExistence type="predicted"/>
<dbReference type="SUPFAM" id="SSF64438">
    <property type="entry name" value="CNF1/YfiH-like putative cysteine hydrolases"/>
    <property type="match status" value="1"/>
</dbReference>
<dbReference type="InterPro" id="IPR011324">
    <property type="entry name" value="Cytotoxic_necrot_fac-like_cat"/>
</dbReference>
<dbReference type="InterPro" id="IPR037040">
    <property type="entry name" value="CNF_Rho-act_sf"/>
</dbReference>
<dbReference type="Gene3D" id="3.60.100.10">
    <property type="entry name" value="Cytotoxic necrotizing factor, Rho-activating domain"/>
    <property type="match status" value="1"/>
</dbReference>
<dbReference type="AlphaFoldDB" id="A0A077PJ38"/>
<name>A0A077PJ38_XENBV</name>
<dbReference type="EMBL" id="CBSY010000145">
    <property type="protein sequence ID" value="CDH19719.1"/>
    <property type="molecule type" value="Genomic_DNA"/>
</dbReference>
<dbReference type="Proteomes" id="UP000028500">
    <property type="component" value="Unassembled WGS sequence"/>
</dbReference>
<accession>A0A077PJ38</accession>
<organism evidence="1 2">
    <name type="scientific">Xenorhabdus bovienii str. kraussei Quebec</name>
    <dbReference type="NCBI Taxonomy" id="1398203"/>
    <lineage>
        <taxon>Bacteria</taxon>
        <taxon>Pseudomonadati</taxon>
        <taxon>Pseudomonadota</taxon>
        <taxon>Gammaproteobacteria</taxon>
        <taxon>Enterobacterales</taxon>
        <taxon>Morganellaceae</taxon>
        <taxon>Xenorhabdus</taxon>
    </lineage>
</organism>
<keyword evidence="2" id="KW-1185">Reference proteome</keyword>
<evidence type="ECO:0000313" key="2">
    <source>
        <dbReference type="Proteomes" id="UP000028500"/>
    </source>
</evidence>